<evidence type="ECO:0000313" key="1">
    <source>
        <dbReference type="EMBL" id="WEY84906.1"/>
    </source>
</evidence>
<name>A0AAX3RLY1_BACIU</name>
<protein>
    <submittedName>
        <fullName evidence="1">Uncharacterized protein</fullName>
    </submittedName>
</protein>
<evidence type="ECO:0000313" key="2">
    <source>
        <dbReference type="Proteomes" id="UP001214898"/>
    </source>
</evidence>
<sequence>MNNVNLLNRAALESALEAIGCVHDTESIVEKMQDYVIYYTREAERFLIEVLTVVENYTRKLFVMFNILEDEDGETEEKTWNLKVLTWIRGEQYVCC</sequence>
<proteinExistence type="predicted"/>
<dbReference type="Proteomes" id="UP001214898">
    <property type="component" value="Chromosome"/>
</dbReference>
<dbReference type="EMBL" id="CP120576">
    <property type="protein sequence ID" value="WEY84906.1"/>
    <property type="molecule type" value="Genomic_DNA"/>
</dbReference>
<dbReference type="AlphaFoldDB" id="A0AAX3RLY1"/>
<organism evidence="1 2">
    <name type="scientific">Bacillus subtilis</name>
    <dbReference type="NCBI Taxonomy" id="1423"/>
    <lineage>
        <taxon>Bacteria</taxon>
        <taxon>Bacillati</taxon>
        <taxon>Bacillota</taxon>
        <taxon>Bacilli</taxon>
        <taxon>Bacillales</taxon>
        <taxon>Bacillaceae</taxon>
        <taxon>Bacillus</taxon>
    </lineage>
</organism>
<reference evidence="1" key="1">
    <citation type="submission" date="2025-02" db="EMBL/GenBank/DDBJ databases">
        <title>Complete genome sequences of 52 Bacillus and Priestia strains isolated from West-African fermentations and 26 reference strains from the DSMZ collection.</title>
        <authorList>
            <person name="Wiedenbein E.S."/>
            <person name="Canoy T.S."/>
            <person name="Hui Y."/>
            <person name="Parkouda C."/>
            <person name="Dawende C."/>
            <person name="Ametefe E."/>
            <person name="Jespersen L."/>
            <person name="Nielsen D.S."/>
        </authorList>
    </citation>
    <scope>NUCLEOTIDE SEQUENCE</scope>
    <source>
        <strain evidence="1">PRO56</strain>
    </source>
</reference>
<gene>
    <name evidence="1" type="ORF">P5633_00815</name>
</gene>
<accession>A0AAX3RLY1</accession>